<gene>
    <name evidence="1" type="ORF">HAX54_001148</name>
</gene>
<proteinExistence type="predicted"/>
<dbReference type="Proteomes" id="UP000823775">
    <property type="component" value="Unassembled WGS sequence"/>
</dbReference>
<evidence type="ECO:0000313" key="1">
    <source>
        <dbReference type="EMBL" id="MCD7465348.1"/>
    </source>
</evidence>
<name>A0ABS8T308_DATST</name>
<reference evidence="1 2" key="1">
    <citation type="journal article" date="2021" name="BMC Genomics">
        <title>Datura genome reveals duplications of psychoactive alkaloid biosynthetic genes and high mutation rate following tissue culture.</title>
        <authorList>
            <person name="Rajewski A."/>
            <person name="Carter-House D."/>
            <person name="Stajich J."/>
            <person name="Litt A."/>
        </authorList>
    </citation>
    <scope>NUCLEOTIDE SEQUENCE [LARGE SCALE GENOMIC DNA]</scope>
    <source>
        <strain evidence="1">AR-01</strain>
    </source>
</reference>
<keyword evidence="2" id="KW-1185">Reference proteome</keyword>
<accession>A0ABS8T308</accession>
<dbReference type="EMBL" id="JACEIK010001040">
    <property type="protein sequence ID" value="MCD7465348.1"/>
    <property type="molecule type" value="Genomic_DNA"/>
</dbReference>
<protein>
    <submittedName>
        <fullName evidence="1">Uncharacterized protein</fullName>
    </submittedName>
</protein>
<feature type="non-terminal residue" evidence="1">
    <location>
        <position position="1"/>
    </location>
</feature>
<evidence type="ECO:0000313" key="2">
    <source>
        <dbReference type="Proteomes" id="UP000823775"/>
    </source>
</evidence>
<sequence>GLTEEMMARQPSDGPSKWFCGIDGVNNGYQVIEDLTDHQESKRSSLLPLVKANFGPFGLRMIVRSTDRRESDGPSPPLSTCSV</sequence>
<organism evidence="1 2">
    <name type="scientific">Datura stramonium</name>
    <name type="common">Jimsonweed</name>
    <name type="synonym">Common thornapple</name>
    <dbReference type="NCBI Taxonomy" id="4076"/>
    <lineage>
        <taxon>Eukaryota</taxon>
        <taxon>Viridiplantae</taxon>
        <taxon>Streptophyta</taxon>
        <taxon>Embryophyta</taxon>
        <taxon>Tracheophyta</taxon>
        <taxon>Spermatophyta</taxon>
        <taxon>Magnoliopsida</taxon>
        <taxon>eudicotyledons</taxon>
        <taxon>Gunneridae</taxon>
        <taxon>Pentapetalae</taxon>
        <taxon>asterids</taxon>
        <taxon>lamiids</taxon>
        <taxon>Solanales</taxon>
        <taxon>Solanaceae</taxon>
        <taxon>Solanoideae</taxon>
        <taxon>Datureae</taxon>
        <taxon>Datura</taxon>
    </lineage>
</organism>
<feature type="non-terminal residue" evidence="1">
    <location>
        <position position="83"/>
    </location>
</feature>
<comment type="caution">
    <text evidence="1">The sequence shown here is derived from an EMBL/GenBank/DDBJ whole genome shotgun (WGS) entry which is preliminary data.</text>
</comment>